<dbReference type="GO" id="GO:0003677">
    <property type="term" value="F:DNA binding"/>
    <property type="evidence" value="ECO:0007669"/>
    <property type="project" value="UniProtKB-KW"/>
</dbReference>
<evidence type="ECO:0000259" key="7">
    <source>
        <dbReference type="Pfam" id="PF04545"/>
    </source>
</evidence>
<dbReference type="InterPro" id="IPR036388">
    <property type="entry name" value="WH-like_DNA-bd_sf"/>
</dbReference>
<dbReference type="NCBIfam" id="TIGR02937">
    <property type="entry name" value="sigma70-ECF"/>
    <property type="match status" value="1"/>
</dbReference>
<dbReference type="Gene3D" id="1.10.10.10">
    <property type="entry name" value="Winged helix-like DNA-binding domain superfamily/Winged helix DNA-binding domain"/>
    <property type="match status" value="1"/>
</dbReference>
<dbReference type="SUPFAM" id="SSF88659">
    <property type="entry name" value="Sigma3 and sigma4 domains of RNA polymerase sigma factors"/>
    <property type="match status" value="1"/>
</dbReference>
<dbReference type="SUPFAM" id="SSF88946">
    <property type="entry name" value="Sigma2 domain of RNA polymerase sigma factors"/>
    <property type="match status" value="1"/>
</dbReference>
<dbReference type="GO" id="GO:0006352">
    <property type="term" value="P:DNA-templated transcription initiation"/>
    <property type="evidence" value="ECO:0007669"/>
    <property type="project" value="InterPro"/>
</dbReference>
<dbReference type="InterPro" id="IPR014284">
    <property type="entry name" value="RNA_pol_sigma-70_dom"/>
</dbReference>
<evidence type="ECO:0000313" key="9">
    <source>
        <dbReference type="Proteomes" id="UP000435036"/>
    </source>
</evidence>
<dbReference type="EMBL" id="WSQA01000004">
    <property type="protein sequence ID" value="MVZ61605.1"/>
    <property type="molecule type" value="Genomic_DNA"/>
</dbReference>
<dbReference type="InterPro" id="IPR013325">
    <property type="entry name" value="RNA_pol_sigma_r2"/>
</dbReference>
<dbReference type="InterPro" id="IPR007627">
    <property type="entry name" value="RNA_pol_sigma70_r2"/>
</dbReference>
<protein>
    <submittedName>
        <fullName evidence="8">Sigma-70 family RNA polymerase sigma factor</fullName>
    </submittedName>
</protein>
<keyword evidence="5" id="KW-0804">Transcription</keyword>
<dbReference type="PANTHER" id="PTHR43133:SF46">
    <property type="entry name" value="RNA POLYMERASE SIGMA-70 FACTOR ECF SUBFAMILY"/>
    <property type="match status" value="1"/>
</dbReference>
<evidence type="ECO:0000256" key="2">
    <source>
        <dbReference type="ARBA" id="ARBA00023015"/>
    </source>
</evidence>
<evidence type="ECO:0000256" key="1">
    <source>
        <dbReference type="ARBA" id="ARBA00010641"/>
    </source>
</evidence>
<dbReference type="Proteomes" id="UP000435036">
    <property type="component" value="Unassembled WGS sequence"/>
</dbReference>
<dbReference type="InterPro" id="IPR007630">
    <property type="entry name" value="RNA_pol_sigma70_r4"/>
</dbReference>
<dbReference type="Pfam" id="PF04545">
    <property type="entry name" value="Sigma70_r4"/>
    <property type="match status" value="1"/>
</dbReference>
<keyword evidence="2" id="KW-0805">Transcription regulation</keyword>
<organism evidence="8 9">
    <name type="scientific">Sphingobacterium humi</name>
    <dbReference type="NCBI Taxonomy" id="1796905"/>
    <lineage>
        <taxon>Bacteria</taxon>
        <taxon>Pseudomonadati</taxon>
        <taxon>Bacteroidota</taxon>
        <taxon>Sphingobacteriia</taxon>
        <taxon>Sphingobacteriales</taxon>
        <taxon>Sphingobacteriaceae</taxon>
        <taxon>Sphingobacterium</taxon>
    </lineage>
</organism>
<evidence type="ECO:0000259" key="6">
    <source>
        <dbReference type="Pfam" id="PF04542"/>
    </source>
</evidence>
<dbReference type="PANTHER" id="PTHR43133">
    <property type="entry name" value="RNA POLYMERASE ECF-TYPE SIGMA FACTO"/>
    <property type="match status" value="1"/>
</dbReference>
<evidence type="ECO:0000256" key="4">
    <source>
        <dbReference type="ARBA" id="ARBA00023125"/>
    </source>
</evidence>
<dbReference type="AlphaFoldDB" id="A0A6N8KW43"/>
<dbReference type="GO" id="GO:0016987">
    <property type="term" value="F:sigma factor activity"/>
    <property type="evidence" value="ECO:0007669"/>
    <property type="project" value="UniProtKB-KW"/>
</dbReference>
<keyword evidence="9" id="KW-1185">Reference proteome</keyword>
<keyword evidence="4" id="KW-0238">DNA-binding</keyword>
<dbReference type="CDD" id="cd06171">
    <property type="entry name" value="Sigma70_r4"/>
    <property type="match status" value="1"/>
</dbReference>
<gene>
    <name evidence="8" type="ORF">GQF63_06200</name>
</gene>
<feature type="domain" description="RNA polymerase sigma-70 region 2" evidence="6">
    <location>
        <begin position="40"/>
        <end position="105"/>
    </location>
</feature>
<dbReference type="Pfam" id="PF04542">
    <property type="entry name" value="Sigma70_r2"/>
    <property type="match status" value="1"/>
</dbReference>
<evidence type="ECO:0000256" key="5">
    <source>
        <dbReference type="ARBA" id="ARBA00023163"/>
    </source>
</evidence>
<dbReference type="Gene3D" id="1.10.1740.10">
    <property type="match status" value="1"/>
</dbReference>
<dbReference type="InterPro" id="IPR039425">
    <property type="entry name" value="RNA_pol_sigma-70-like"/>
</dbReference>
<evidence type="ECO:0000256" key="3">
    <source>
        <dbReference type="ARBA" id="ARBA00023082"/>
    </source>
</evidence>
<comment type="similarity">
    <text evidence="1">Belongs to the sigma-70 factor family. ECF subfamily.</text>
</comment>
<evidence type="ECO:0000313" key="8">
    <source>
        <dbReference type="EMBL" id="MVZ61605.1"/>
    </source>
</evidence>
<proteinExistence type="inferred from homology"/>
<accession>A0A6N8KW43</accession>
<feature type="domain" description="RNA polymerase sigma-70 region 4" evidence="7">
    <location>
        <begin position="145"/>
        <end position="190"/>
    </location>
</feature>
<keyword evidence="3" id="KW-0731">Sigma factor</keyword>
<dbReference type="InterPro" id="IPR013324">
    <property type="entry name" value="RNA_pol_sigma_r3/r4-like"/>
</dbReference>
<reference evidence="8 9" key="1">
    <citation type="submission" date="2019-12" db="EMBL/GenBank/DDBJ databases">
        <authorList>
            <person name="Dong K."/>
        </authorList>
    </citation>
    <scope>NUCLEOTIDE SEQUENCE [LARGE SCALE GENOMIC DNA]</scope>
    <source>
        <strain evidence="8 9">JCM 31225</strain>
    </source>
</reference>
<comment type="caution">
    <text evidence="8">The sequence shown here is derived from an EMBL/GenBank/DDBJ whole genome shotgun (WGS) entry which is preliminary data.</text>
</comment>
<sequence>MLCEVVKATELPAKQSSETMRDFQLWNLMQERDEEAFATLYHNYVDALYAYGLHLGYHAEDVEDAIHDLFVSLYHKRGQYPTVQNVKVYLLIALKNTLLNRLPKAKMEILNPELHDQLEDSLEELWIHQEERGLKRELLKEGITHLSPRQKQVLYFRYYKTMSFKQIAEEMQINTQSAKNIAQTAVKKLKTYFSVLWFILCFFY</sequence>
<name>A0A6N8KW43_9SPHI</name>